<dbReference type="SUPFAM" id="SSF53474">
    <property type="entry name" value="alpha/beta-Hydrolases"/>
    <property type="match status" value="1"/>
</dbReference>
<evidence type="ECO:0000313" key="4">
    <source>
        <dbReference type="Proteomes" id="UP000807342"/>
    </source>
</evidence>
<dbReference type="InterPro" id="IPR000073">
    <property type="entry name" value="AB_hydrolase_1"/>
</dbReference>
<feature type="chain" id="PRO_5040271010" evidence="1">
    <location>
        <begin position="19"/>
        <end position="369"/>
    </location>
</feature>
<reference evidence="3" key="1">
    <citation type="submission" date="2020-11" db="EMBL/GenBank/DDBJ databases">
        <authorList>
            <consortium name="DOE Joint Genome Institute"/>
            <person name="Ahrendt S."/>
            <person name="Riley R."/>
            <person name="Andreopoulos W."/>
            <person name="Labutti K."/>
            <person name="Pangilinan J."/>
            <person name="Ruiz-Duenas F.J."/>
            <person name="Barrasa J.M."/>
            <person name="Sanchez-Garcia M."/>
            <person name="Camarero S."/>
            <person name="Miyauchi S."/>
            <person name="Serrano A."/>
            <person name="Linde D."/>
            <person name="Babiker R."/>
            <person name="Drula E."/>
            <person name="Ayuso-Fernandez I."/>
            <person name="Pacheco R."/>
            <person name="Padilla G."/>
            <person name="Ferreira P."/>
            <person name="Barriuso J."/>
            <person name="Kellner H."/>
            <person name="Castanera R."/>
            <person name="Alfaro M."/>
            <person name="Ramirez L."/>
            <person name="Pisabarro A.G."/>
            <person name="Kuo A."/>
            <person name="Tritt A."/>
            <person name="Lipzen A."/>
            <person name="He G."/>
            <person name="Yan M."/>
            <person name="Ng V."/>
            <person name="Cullen D."/>
            <person name="Martin F."/>
            <person name="Rosso M.-N."/>
            <person name="Henrissat B."/>
            <person name="Hibbett D."/>
            <person name="Martinez A.T."/>
            <person name="Grigoriev I.V."/>
        </authorList>
    </citation>
    <scope>NUCLEOTIDE SEQUENCE</scope>
    <source>
        <strain evidence="3">MF-IS2</strain>
    </source>
</reference>
<dbReference type="Proteomes" id="UP000807342">
    <property type="component" value="Unassembled WGS sequence"/>
</dbReference>
<dbReference type="PANTHER" id="PTHR43194:SF4">
    <property type="entry name" value="AB HYDROLASE-1 DOMAIN-CONTAINING PROTEIN"/>
    <property type="match status" value="1"/>
</dbReference>
<evidence type="ECO:0000313" key="3">
    <source>
        <dbReference type="EMBL" id="KAF9453619.1"/>
    </source>
</evidence>
<comment type="caution">
    <text evidence="3">The sequence shown here is derived from an EMBL/GenBank/DDBJ whole genome shotgun (WGS) entry which is preliminary data.</text>
</comment>
<dbReference type="InterPro" id="IPR050228">
    <property type="entry name" value="Carboxylesterase_BioH"/>
</dbReference>
<name>A0A9P5XMK8_9AGAR</name>
<gene>
    <name evidence="3" type="ORF">P691DRAFT_658350</name>
</gene>
<dbReference type="InterPro" id="IPR029058">
    <property type="entry name" value="AB_hydrolase_fold"/>
</dbReference>
<dbReference type="CDD" id="cd12809">
    <property type="entry name" value="Esterase_713_like-2"/>
    <property type="match status" value="1"/>
</dbReference>
<dbReference type="AlphaFoldDB" id="A0A9P5XMK8"/>
<organism evidence="3 4">
    <name type="scientific">Macrolepiota fuliginosa MF-IS2</name>
    <dbReference type="NCBI Taxonomy" id="1400762"/>
    <lineage>
        <taxon>Eukaryota</taxon>
        <taxon>Fungi</taxon>
        <taxon>Dikarya</taxon>
        <taxon>Basidiomycota</taxon>
        <taxon>Agaricomycotina</taxon>
        <taxon>Agaricomycetes</taxon>
        <taxon>Agaricomycetidae</taxon>
        <taxon>Agaricales</taxon>
        <taxon>Agaricineae</taxon>
        <taxon>Agaricaceae</taxon>
        <taxon>Macrolepiota</taxon>
    </lineage>
</organism>
<evidence type="ECO:0000256" key="1">
    <source>
        <dbReference type="SAM" id="SignalP"/>
    </source>
</evidence>
<dbReference type="PANTHER" id="PTHR43194">
    <property type="entry name" value="HYDROLASE ALPHA/BETA FOLD FAMILY"/>
    <property type="match status" value="1"/>
</dbReference>
<dbReference type="Gene3D" id="3.40.50.1820">
    <property type="entry name" value="alpha/beta hydrolase"/>
    <property type="match status" value="1"/>
</dbReference>
<protein>
    <submittedName>
        <fullName evidence="3">Alpha/beta-hydrolase</fullName>
    </submittedName>
</protein>
<dbReference type="OrthoDB" id="9978720at2759"/>
<dbReference type="Pfam" id="PF12697">
    <property type="entry name" value="Abhydrolase_6"/>
    <property type="match status" value="1"/>
</dbReference>
<evidence type="ECO:0000259" key="2">
    <source>
        <dbReference type="Pfam" id="PF12697"/>
    </source>
</evidence>
<sequence>MRIVLPALLSFLICGVHARAGVPQTTLHHRNFFYVGAQYVKQGDSTIMEGAMYVERLTPQHVTQPFPLLIIHGRGMTGTNFLNTPDGRRGWGDFFLSKGYEIYLIDQPARARSPFQAGVDGPQSTFDTYSIESRFTATGRFKFWPQATLHTQWPGNGSMGDPVFDAFYASTVPSLISEEETSVKMKNAGSSLLDKIGPVVLMTHSQAGALGWVLGDSRPDLVKSIVALEPVGPPFVNAIRPPVGPARPFGIAEIPITYDPPVSSPGDIKREVIDIGDSSLYTCFQQAEPARKLVNLMNIPTLVVTSEAGYHTIYDSCTVNYLEQAGVGVDHMRLEDVGIHGNGHMMFMEKNNIEIAELVEQWIAKTNAK</sequence>
<accession>A0A9P5XMK8</accession>
<dbReference type="EMBL" id="MU151060">
    <property type="protein sequence ID" value="KAF9453619.1"/>
    <property type="molecule type" value="Genomic_DNA"/>
</dbReference>
<feature type="signal peptide" evidence="1">
    <location>
        <begin position="1"/>
        <end position="18"/>
    </location>
</feature>
<keyword evidence="1" id="KW-0732">Signal</keyword>
<keyword evidence="4" id="KW-1185">Reference proteome</keyword>
<proteinExistence type="predicted"/>
<feature type="domain" description="AB hydrolase-1" evidence="2">
    <location>
        <begin position="68"/>
        <end position="351"/>
    </location>
</feature>